<dbReference type="Gene3D" id="3.90.1150.10">
    <property type="entry name" value="Aspartate Aminotransferase, domain 1"/>
    <property type="match status" value="1"/>
</dbReference>
<evidence type="ECO:0000256" key="3">
    <source>
        <dbReference type="PIRSR" id="PIRSR001434-2"/>
    </source>
</evidence>
<dbReference type="PANTHER" id="PTHR11808">
    <property type="entry name" value="TRANS-SULFURATION ENZYME FAMILY MEMBER"/>
    <property type="match status" value="1"/>
</dbReference>
<dbReference type="Pfam" id="PF01053">
    <property type="entry name" value="Cys_Met_Meta_PP"/>
    <property type="match status" value="1"/>
</dbReference>
<dbReference type="GO" id="GO:0018826">
    <property type="term" value="F:methionine gamma-lyase activity"/>
    <property type="evidence" value="ECO:0007669"/>
    <property type="project" value="UniProtKB-EC"/>
</dbReference>
<evidence type="ECO:0000313" key="5">
    <source>
        <dbReference type="EMBL" id="PIR70198.1"/>
    </source>
</evidence>
<dbReference type="SUPFAM" id="SSF53383">
    <property type="entry name" value="PLP-dependent transferases"/>
    <property type="match status" value="1"/>
</dbReference>
<keyword evidence="2 3" id="KW-0663">Pyridoxal phosphate</keyword>
<name>A0A2H0TF58_9BACT</name>
<organism evidence="5 6">
    <name type="scientific">Candidatus Niyogibacteria bacterium CG10_big_fil_rev_8_21_14_0_10_42_19</name>
    <dbReference type="NCBI Taxonomy" id="1974725"/>
    <lineage>
        <taxon>Bacteria</taxon>
        <taxon>Candidatus Niyogiibacteriota</taxon>
    </lineage>
</organism>
<comment type="caution">
    <text evidence="5">The sequence shown here is derived from an EMBL/GenBank/DDBJ whole genome shotgun (WGS) entry which is preliminary data.</text>
</comment>
<evidence type="ECO:0000256" key="1">
    <source>
        <dbReference type="ARBA" id="ARBA00001933"/>
    </source>
</evidence>
<dbReference type="EMBL" id="PFCN01000033">
    <property type="protein sequence ID" value="PIR70198.1"/>
    <property type="molecule type" value="Genomic_DNA"/>
</dbReference>
<proteinExistence type="inferred from homology"/>
<dbReference type="CDD" id="cd00614">
    <property type="entry name" value="CGS_like"/>
    <property type="match status" value="1"/>
</dbReference>
<dbReference type="InterPro" id="IPR015421">
    <property type="entry name" value="PyrdxlP-dep_Trfase_major"/>
</dbReference>
<evidence type="ECO:0000256" key="4">
    <source>
        <dbReference type="RuleBase" id="RU362118"/>
    </source>
</evidence>
<dbReference type="Gene3D" id="3.40.640.10">
    <property type="entry name" value="Type I PLP-dependent aspartate aminotransferase-like (Major domain)"/>
    <property type="match status" value="1"/>
</dbReference>
<dbReference type="GO" id="GO:0019346">
    <property type="term" value="P:transsulfuration"/>
    <property type="evidence" value="ECO:0007669"/>
    <property type="project" value="InterPro"/>
</dbReference>
<accession>A0A2H0TF58</accession>
<sequence>MAKKEKRGRGIATRAIHGSKTEDKVEVKGPCSKVPIFQTANYRFPDVQTAANIFAGKEEGYFYGRFGGLNATIIEEKIASLEGAEAGRMFSSGMAAISNTMIALFEKGDEIISCPTVYGCTDDLFSHFCPNKLGIKVHFVDLNDLENLKNAINKNTKAVFIESPANPTLEIFDIRLIAKVCKEHNLIFMIDNTFASPYNQRPIEMGANIVFHSATKYLNGHSDVVAGAVVSTKKIIAKVKATAGLLGPSIGPFDAFLINRGLETFELRMQRHNENTAKIAEFLSGHKMVSVVYYPGLATSGNRILALSQMKGCSGVLSFELKGNMKMVEKLLNYLSDNTFIKLAVSLGSTTTMIQCPALMTHAAIPRAKRLEKGIADTMIRLAVGIENYEDIESAFKEAFKYLETQNGCAAHLRRSTRHIINTGRRLTKTQKKKRKNR</sequence>
<dbReference type="InterPro" id="IPR015422">
    <property type="entry name" value="PyrdxlP-dep_Trfase_small"/>
</dbReference>
<dbReference type="InterPro" id="IPR015424">
    <property type="entry name" value="PyrdxlP-dep_Trfase"/>
</dbReference>
<dbReference type="PIRSF" id="PIRSF001434">
    <property type="entry name" value="CGS"/>
    <property type="match status" value="1"/>
</dbReference>
<dbReference type="AlphaFoldDB" id="A0A2H0TF58"/>
<reference evidence="6" key="1">
    <citation type="submission" date="2017-09" db="EMBL/GenBank/DDBJ databases">
        <title>Depth-based differentiation of microbial function through sediment-hosted aquifers and enrichment of novel symbionts in the deep terrestrial subsurface.</title>
        <authorList>
            <person name="Probst A.J."/>
            <person name="Ladd B."/>
            <person name="Jarett J.K."/>
            <person name="Geller-Mcgrath D.E."/>
            <person name="Sieber C.M.K."/>
            <person name="Emerson J.B."/>
            <person name="Anantharaman K."/>
            <person name="Thomas B.C."/>
            <person name="Malmstrom R."/>
            <person name="Stieglmeier M."/>
            <person name="Klingl A."/>
            <person name="Woyke T."/>
            <person name="Ryan C.M."/>
            <person name="Banfield J.F."/>
        </authorList>
    </citation>
    <scope>NUCLEOTIDE SEQUENCE [LARGE SCALE GENOMIC DNA]</scope>
</reference>
<dbReference type="InterPro" id="IPR000277">
    <property type="entry name" value="Cys/Met-Metab_PyrdxlP-dep_enz"/>
</dbReference>
<dbReference type="Proteomes" id="UP000229383">
    <property type="component" value="Unassembled WGS sequence"/>
</dbReference>
<dbReference type="EC" id="4.4.1.11" evidence="5"/>
<dbReference type="PANTHER" id="PTHR11808:SF80">
    <property type="entry name" value="CYSTATHIONINE GAMMA-LYASE"/>
    <property type="match status" value="1"/>
</dbReference>
<dbReference type="GO" id="GO:0005737">
    <property type="term" value="C:cytoplasm"/>
    <property type="evidence" value="ECO:0007669"/>
    <property type="project" value="TreeGrafter"/>
</dbReference>
<evidence type="ECO:0000313" key="6">
    <source>
        <dbReference type="Proteomes" id="UP000229383"/>
    </source>
</evidence>
<gene>
    <name evidence="5" type="ORF">COU46_02935</name>
</gene>
<comment type="similarity">
    <text evidence="4">Belongs to the trans-sulfuration enzymes family.</text>
</comment>
<protein>
    <submittedName>
        <fullName evidence="5">Methionine gamma-lyase</fullName>
        <ecNumber evidence="5">4.4.1.11</ecNumber>
    </submittedName>
</protein>
<keyword evidence="5" id="KW-0456">Lyase</keyword>
<comment type="cofactor">
    <cofactor evidence="1 4">
        <name>pyridoxal 5'-phosphate</name>
        <dbReference type="ChEBI" id="CHEBI:597326"/>
    </cofactor>
</comment>
<feature type="modified residue" description="N6-(pyridoxal phosphate)lysine" evidence="3">
    <location>
        <position position="216"/>
    </location>
</feature>
<dbReference type="FunFam" id="3.40.640.10:FF:000046">
    <property type="entry name" value="Cystathionine gamma-lyase"/>
    <property type="match status" value="1"/>
</dbReference>
<dbReference type="GO" id="GO:0030170">
    <property type="term" value="F:pyridoxal phosphate binding"/>
    <property type="evidence" value="ECO:0007669"/>
    <property type="project" value="InterPro"/>
</dbReference>
<evidence type="ECO:0000256" key="2">
    <source>
        <dbReference type="ARBA" id="ARBA00022898"/>
    </source>
</evidence>